<comment type="caution">
    <text evidence="1">The sequence shown here is derived from an EMBL/GenBank/DDBJ whole genome shotgun (WGS) entry which is preliminary data.</text>
</comment>
<dbReference type="InterPro" id="IPR005024">
    <property type="entry name" value="Snf7_fam"/>
</dbReference>
<dbReference type="Proteomes" id="UP001140217">
    <property type="component" value="Unassembled WGS sequence"/>
</dbReference>
<reference evidence="1" key="1">
    <citation type="submission" date="2022-07" db="EMBL/GenBank/DDBJ databases">
        <title>Phylogenomic reconstructions and comparative analyses of Kickxellomycotina fungi.</title>
        <authorList>
            <person name="Reynolds N.K."/>
            <person name="Stajich J.E."/>
            <person name="Barry K."/>
            <person name="Grigoriev I.V."/>
            <person name="Crous P."/>
            <person name="Smith M.E."/>
        </authorList>
    </citation>
    <scope>NUCLEOTIDE SEQUENCE</scope>
    <source>
        <strain evidence="1">NBRC 105414</strain>
    </source>
</reference>
<dbReference type="AlphaFoldDB" id="A0A9W8LFN3"/>
<keyword evidence="2" id="KW-1185">Reference proteome</keyword>
<sequence>MDGPAFNLMYMAKLFKRQSARREKESQKEVALLKKAIKERKPEVAQVRASNAIRKKNESVNLLRLSSRIEAAAARVGMAAQMQQVSKSMAQIVGAMNQASATMDLEKLTGIMDKFESQSENLDIKTKYMEDSMGNTAALTTPQTEIDTLIRQTADEAGLELGEMLSAVQVPRSEPVPEATGLSERLAWHRNAPAA</sequence>
<dbReference type="PANTHER" id="PTHR10476">
    <property type="entry name" value="CHARGED MULTIVESICULAR BODY PROTEIN"/>
    <property type="match status" value="1"/>
</dbReference>
<proteinExistence type="predicted"/>
<dbReference type="EMBL" id="JANBUL010000223">
    <property type="protein sequence ID" value="KAJ2778547.1"/>
    <property type="molecule type" value="Genomic_DNA"/>
</dbReference>
<dbReference type="Gene3D" id="6.10.140.1230">
    <property type="match status" value="1"/>
</dbReference>
<evidence type="ECO:0000313" key="1">
    <source>
        <dbReference type="EMBL" id="KAJ2778547.1"/>
    </source>
</evidence>
<dbReference type="OrthoDB" id="10266568at2759"/>
<dbReference type="Pfam" id="PF03357">
    <property type="entry name" value="Snf7"/>
    <property type="match status" value="1"/>
</dbReference>
<organism evidence="1 2">
    <name type="scientific">Coemansia javaensis</name>
    <dbReference type="NCBI Taxonomy" id="2761396"/>
    <lineage>
        <taxon>Eukaryota</taxon>
        <taxon>Fungi</taxon>
        <taxon>Fungi incertae sedis</taxon>
        <taxon>Zoopagomycota</taxon>
        <taxon>Kickxellomycotina</taxon>
        <taxon>Kickxellomycetes</taxon>
        <taxon>Kickxellales</taxon>
        <taxon>Kickxellaceae</taxon>
        <taxon>Coemansia</taxon>
    </lineage>
</organism>
<gene>
    <name evidence="1" type="ORF">H4R18_004544</name>
</gene>
<protein>
    <submittedName>
        <fullName evidence="1">Uncharacterized protein</fullName>
    </submittedName>
</protein>
<evidence type="ECO:0000313" key="2">
    <source>
        <dbReference type="Proteomes" id="UP001140217"/>
    </source>
</evidence>
<dbReference type="GO" id="GO:0007034">
    <property type="term" value="P:vacuolar transport"/>
    <property type="evidence" value="ECO:0007669"/>
    <property type="project" value="InterPro"/>
</dbReference>
<accession>A0A9W8LFN3</accession>
<name>A0A9W8LFN3_9FUNG</name>